<evidence type="ECO:0000313" key="3">
    <source>
        <dbReference type="Proteomes" id="UP000694941"/>
    </source>
</evidence>
<dbReference type="PROSITE" id="PS51983">
    <property type="entry name" value="CUTL"/>
    <property type="match status" value="1"/>
</dbReference>
<keyword evidence="3" id="KW-1185">Reference proteome</keyword>
<evidence type="ECO:0000259" key="2">
    <source>
        <dbReference type="PROSITE" id="PS51983"/>
    </source>
</evidence>
<dbReference type="InterPro" id="IPR038216">
    <property type="entry name" value="SATB_CUTL_sf"/>
</dbReference>
<dbReference type="RefSeq" id="XP_013787201.1">
    <property type="nucleotide sequence ID" value="XM_013931747.2"/>
</dbReference>
<dbReference type="GeneID" id="106471158"/>
<dbReference type="SUPFAM" id="SSF46689">
    <property type="entry name" value="Homeodomain-like"/>
    <property type="match status" value="1"/>
</dbReference>
<feature type="non-terminal residue" evidence="4">
    <location>
        <position position="1"/>
    </location>
</feature>
<dbReference type="Gene3D" id="1.10.10.60">
    <property type="entry name" value="Homeodomain-like"/>
    <property type="match status" value="1"/>
</dbReference>
<dbReference type="InterPro" id="IPR032355">
    <property type="entry name" value="CUTL"/>
</dbReference>
<reference evidence="4" key="1">
    <citation type="submission" date="2025-08" db="UniProtKB">
        <authorList>
            <consortium name="RefSeq"/>
        </authorList>
    </citation>
    <scope>IDENTIFICATION</scope>
    <source>
        <tissue evidence="4">Muscle</tissue>
    </source>
</reference>
<accession>A0ABM1BRE7</accession>
<dbReference type="Pfam" id="PF16557">
    <property type="entry name" value="CUTL"/>
    <property type="match status" value="1"/>
</dbReference>
<evidence type="ECO:0000256" key="1">
    <source>
        <dbReference type="ARBA" id="ARBA00004123"/>
    </source>
</evidence>
<evidence type="ECO:0000313" key="4">
    <source>
        <dbReference type="RefSeq" id="XP_013787201.1"/>
    </source>
</evidence>
<feature type="domain" description="CUTL" evidence="2">
    <location>
        <begin position="36"/>
        <end position="109"/>
    </location>
</feature>
<comment type="subcellular location">
    <subcellularLocation>
        <location evidence="1">Nucleus</location>
    </subcellularLocation>
</comment>
<gene>
    <name evidence="4" type="primary">LOC106471158</name>
</gene>
<organism evidence="3 4">
    <name type="scientific">Limulus polyphemus</name>
    <name type="common">Atlantic horseshoe crab</name>
    <dbReference type="NCBI Taxonomy" id="6850"/>
    <lineage>
        <taxon>Eukaryota</taxon>
        <taxon>Metazoa</taxon>
        <taxon>Ecdysozoa</taxon>
        <taxon>Arthropoda</taxon>
        <taxon>Chelicerata</taxon>
        <taxon>Merostomata</taxon>
        <taxon>Xiphosura</taxon>
        <taxon>Limulidae</taxon>
        <taxon>Limulus</taxon>
    </lineage>
</organism>
<dbReference type="Gene3D" id="1.10.260.70">
    <property type="entry name" value="SATB, CULT domain"/>
    <property type="match status" value="1"/>
</dbReference>
<dbReference type="PANTHER" id="PTHR15116">
    <property type="entry name" value="DNA-BINDING PROTEIN SATB FAMILY MEMBER"/>
    <property type="match status" value="1"/>
</dbReference>
<dbReference type="InterPro" id="IPR039673">
    <property type="entry name" value="SATB1/SATB2"/>
</dbReference>
<proteinExistence type="predicted"/>
<sequence length="238" mass="28251">LKEHLKQSSVPVHGVLALLPHQTRPRSSLGWELHRYKAASDFNLWTYETVRNAVLELLREMAQVNLAKICPLPQPVLSNIVNNKTKMKIGREKCKEFGRWYIEFRRQNPDISELHTKNTRPYEGRMTFHSAKEQPVMREWYQACKSPSEKTLQIYTDILNETILRQQERPKVTLTNLKNWWKNERQRERKRHGIKCRTRSKQIKNQEVMSQAPEPHPIMADTRSQILEIQQNTNFNLT</sequence>
<name>A0ABM1BRE7_LIMPO</name>
<dbReference type="Proteomes" id="UP000694941">
    <property type="component" value="Unplaced"/>
</dbReference>
<protein>
    <submittedName>
        <fullName evidence="4">Uncharacterized protein LOC106471158</fullName>
    </submittedName>
</protein>
<dbReference type="PANTHER" id="PTHR15116:SF16">
    <property type="entry name" value="DEFECTIVE PROVENTRICULUS, ISOFORM A"/>
    <property type="match status" value="1"/>
</dbReference>
<dbReference type="InterPro" id="IPR009057">
    <property type="entry name" value="Homeodomain-like_sf"/>
</dbReference>